<evidence type="ECO:0000313" key="3">
    <source>
        <dbReference type="WBParaSite" id="HPBE_0002576301-mRNA-1"/>
    </source>
</evidence>
<accession>A0A3P8DQ01</accession>
<sequence>MLAHFDRICGNVALQLNLTKTLFTKDLIPFCTISAHRNEHLRELQLYVLHRGVNMANDLVPEQSRRKRAKWRAFRIAKELVSGSGPTCSTLLLFLR</sequence>
<evidence type="ECO:0000313" key="2">
    <source>
        <dbReference type="Proteomes" id="UP000050761"/>
    </source>
</evidence>
<reference evidence="1 2" key="1">
    <citation type="submission" date="2018-11" db="EMBL/GenBank/DDBJ databases">
        <authorList>
            <consortium name="Pathogen Informatics"/>
        </authorList>
    </citation>
    <scope>NUCLEOTIDE SEQUENCE [LARGE SCALE GENOMIC DNA]</scope>
</reference>
<keyword evidence="2" id="KW-1185">Reference proteome</keyword>
<evidence type="ECO:0000313" key="1">
    <source>
        <dbReference type="EMBL" id="VDP53707.1"/>
    </source>
</evidence>
<protein>
    <submittedName>
        <fullName evidence="1 3">Uncharacterized protein</fullName>
    </submittedName>
</protein>
<dbReference type="AlphaFoldDB" id="A0A183GSU3"/>
<organism evidence="2 3">
    <name type="scientific">Heligmosomoides polygyrus</name>
    <name type="common">Parasitic roundworm</name>
    <dbReference type="NCBI Taxonomy" id="6339"/>
    <lineage>
        <taxon>Eukaryota</taxon>
        <taxon>Metazoa</taxon>
        <taxon>Ecdysozoa</taxon>
        <taxon>Nematoda</taxon>
        <taxon>Chromadorea</taxon>
        <taxon>Rhabditida</taxon>
        <taxon>Rhabditina</taxon>
        <taxon>Rhabditomorpha</taxon>
        <taxon>Strongyloidea</taxon>
        <taxon>Heligmosomidae</taxon>
        <taxon>Heligmosomoides</taxon>
    </lineage>
</organism>
<dbReference type="WBParaSite" id="HPBE_0002576301-mRNA-1">
    <property type="protein sequence ID" value="HPBE_0002576301-mRNA-1"/>
    <property type="gene ID" value="HPBE_0002576301"/>
</dbReference>
<accession>A0A183GSU3</accession>
<dbReference type="Proteomes" id="UP000050761">
    <property type="component" value="Unassembled WGS sequence"/>
</dbReference>
<proteinExistence type="predicted"/>
<dbReference type="OrthoDB" id="5807916at2759"/>
<gene>
    <name evidence="1" type="ORF">HPBE_LOCUS25762</name>
</gene>
<reference evidence="3" key="2">
    <citation type="submission" date="2019-09" db="UniProtKB">
        <authorList>
            <consortium name="WormBaseParasite"/>
        </authorList>
    </citation>
    <scope>IDENTIFICATION</scope>
</reference>
<name>A0A183GSU3_HELPZ</name>
<dbReference type="EMBL" id="UZAH01038545">
    <property type="protein sequence ID" value="VDP53707.1"/>
    <property type="molecule type" value="Genomic_DNA"/>
</dbReference>